<comment type="caution">
    <text evidence="3">The sequence shown here is derived from an EMBL/GenBank/DDBJ whole genome shotgun (WGS) entry which is preliminary data.</text>
</comment>
<organism evidence="3 4">
    <name type="scientific">Agaricus bisporus var. burnettii</name>
    <dbReference type="NCBI Taxonomy" id="192524"/>
    <lineage>
        <taxon>Eukaryota</taxon>
        <taxon>Fungi</taxon>
        <taxon>Dikarya</taxon>
        <taxon>Basidiomycota</taxon>
        <taxon>Agaricomycotina</taxon>
        <taxon>Agaricomycetes</taxon>
        <taxon>Agaricomycetidae</taxon>
        <taxon>Agaricales</taxon>
        <taxon>Agaricineae</taxon>
        <taxon>Agaricaceae</taxon>
        <taxon>Agaricus</taxon>
    </lineage>
</organism>
<dbReference type="AlphaFoldDB" id="A0A8H7FBN1"/>
<sequence length="260" mass="28716">MGHLLPPFNLPQNIALLITDTLPSPSSFLLHKSLSNHLKSPSARPTSSNNLPTTTIISISEDLAKWKSIASKSNINLQQEIDSKRLTFIETSSFLSNLSALSAKIEELPPLRRLYDSIIASLPPDHQDEEVPSNHLVILDDITTLLWIGVPLLDITRFIRALVVSCRRSNATLIIRHHLTIRDDIDDLFRHLLQVSTYHLEVRSLSSGRSGAVSGEIALHACPSTDANQVHLLPRSSALQYRLTDTGAVFFERGTGVAVL</sequence>
<dbReference type="GO" id="GO:0033588">
    <property type="term" value="C:elongator holoenzyme complex"/>
    <property type="evidence" value="ECO:0007669"/>
    <property type="project" value="InterPro"/>
</dbReference>
<dbReference type="PANTHER" id="PTHR16184:SF6">
    <property type="entry name" value="ELONGATOR COMPLEX PROTEIN 6"/>
    <property type="match status" value="1"/>
</dbReference>
<dbReference type="InterPro" id="IPR027417">
    <property type="entry name" value="P-loop_NTPase"/>
</dbReference>
<comment type="similarity">
    <text evidence="2">Belongs to the ELP6 family.</text>
</comment>
<dbReference type="UniPathway" id="UPA00988"/>
<comment type="pathway">
    <text evidence="1">tRNA modification; 5-methoxycarbonylmethyl-2-thiouridine-tRNA biosynthesis.</text>
</comment>
<dbReference type="Gene3D" id="3.40.50.300">
    <property type="entry name" value="P-loop containing nucleotide triphosphate hydrolases"/>
    <property type="match status" value="1"/>
</dbReference>
<dbReference type="EMBL" id="JABXXO010000001">
    <property type="protein sequence ID" value="KAF7784860.1"/>
    <property type="molecule type" value="Genomic_DNA"/>
</dbReference>
<dbReference type="InterPro" id="IPR018627">
    <property type="entry name" value="ELP6"/>
</dbReference>
<protein>
    <recommendedName>
        <fullName evidence="5">Elongator complex protein 5</fullName>
    </recommendedName>
</protein>
<gene>
    <name evidence="3" type="ORF">Agabi119p4_1025</name>
</gene>
<dbReference type="PANTHER" id="PTHR16184">
    <property type="entry name" value="ELONGATOR COMPLEX PROTEIN 6"/>
    <property type="match status" value="1"/>
</dbReference>
<dbReference type="GO" id="GO:0002098">
    <property type="term" value="P:tRNA wobble uridine modification"/>
    <property type="evidence" value="ECO:0007669"/>
    <property type="project" value="InterPro"/>
</dbReference>
<dbReference type="Proteomes" id="UP000629468">
    <property type="component" value="Unassembled WGS sequence"/>
</dbReference>
<dbReference type="Pfam" id="PF09807">
    <property type="entry name" value="ELP6"/>
    <property type="match status" value="1"/>
</dbReference>
<evidence type="ECO:0008006" key="5">
    <source>
        <dbReference type="Google" id="ProtNLM"/>
    </source>
</evidence>
<name>A0A8H7FBN1_AGABI</name>
<evidence type="ECO:0000313" key="4">
    <source>
        <dbReference type="Proteomes" id="UP000629468"/>
    </source>
</evidence>
<dbReference type="CDD" id="cd19495">
    <property type="entry name" value="Elp6"/>
    <property type="match status" value="1"/>
</dbReference>
<accession>A0A8H7FBN1</accession>
<evidence type="ECO:0000256" key="1">
    <source>
        <dbReference type="ARBA" id="ARBA00005043"/>
    </source>
</evidence>
<evidence type="ECO:0000313" key="3">
    <source>
        <dbReference type="EMBL" id="KAF7784860.1"/>
    </source>
</evidence>
<proteinExistence type="inferred from homology"/>
<evidence type="ECO:0000256" key="2">
    <source>
        <dbReference type="ARBA" id="ARBA00008837"/>
    </source>
</evidence>
<reference evidence="3 4" key="1">
    <citation type="journal article" name="Sci. Rep.">
        <title>Telomere-to-telomere assembled and centromere annotated genomes of the two main subspecies of the button mushroom Agaricus bisporus reveal especially polymorphic chromosome ends.</title>
        <authorList>
            <person name="Sonnenberg A.S.M."/>
            <person name="Sedaghat-Telgerd N."/>
            <person name="Lavrijssen B."/>
            <person name="Ohm R.A."/>
            <person name="Hendrickx P.M."/>
            <person name="Scholtmeijer K."/>
            <person name="Baars J.J.P."/>
            <person name="van Peer A."/>
        </authorList>
    </citation>
    <scope>NUCLEOTIDE SEQUENCE [LARGE SCALE GENOMIC DNA]</scope>
    <source>
        <strain evidence="3 4">H119_p4</strain>
    </source>
</reference>